<dbReference type="PANTHER" id="PTHR31286">
    <property type="entry name" value="GLYCINE-RICH CELL WALL STRUCTURAL PROTEIN 1.8-LIKE"/>
    <property type="match status" value="1"/>
</dbReference>
<proteinExistence type="predicted"/>
<dbReference type="AlphaFoldDB" id="A0A397YZ60"/>
<name>A0A397YZ60_BRACM</name>
<evidence type="ECO:0000313" key="3">
    <source>
        <dbReference type="Proteomes" id="UP000264353"/>
    </source>
</evidence>
<dbReference type="EMBL" id="CM010633">
    <property type="protein sequence ID" value="RID58717.1"/>
    <property type="molecule type" value="Genomic_DNA"/>
</dbReference>
<accession>A0A397YZ60</accession>
<dbReference type="Pfam" id="PF14111">
    <property type="entry name" value="DUF4283"/>
    <property type="match status" value="1"/>
</dbReference>
<feature type="domain" description="DUF4283" evidence="1">
    <location>
        <begin position="39"/>
        <end position="117"/>
    </location>
</feature>
<protein>
    <recommendedName>
        <fullName evidence="1">DUF4283 domain-containing protein</fullName>
    </recommendedName>
</protein>
<reference evidence="2 3" key="1">
    <citation type="submission" date="2018-06" db="EMBL/GenBank/DDBJ databases">
        <title>WGS assembly of Brassica rapa FPsc.</title>
        <authorList>
            <person name="Bowman J."/>
            <person name="Kohchi T."/>
            <person name="Yamato K."/>
            <person name="Jenkins J."/>
            <person name="Shu S."/>
            <person name="Ishizaki K."/>
            <person name="Yamaoka S."/>
            <person name="Nishihama R."/>
            <person name="Nakamura Y."/>
            <person name="Berger F."/>
            <person name="Adam C."/>
            <person name="Aki S."/>
            <person name="Althoff F."/>
            <person name="Araki T."/>
            <person name="Arteaga-Vazquez M."/>
            <person name="Balasubrmanian S."/>
            <person name="Bauer D."/>
            <person name="Boehm C."/>
            <person name="Briginshaw L."/>
            <person name="Caballero-Perez J."/>
            <person name="Catarino B."/>
            <person name="Chen F."/>
            <person name="Chiyoda S."/>
            <person name="Chovatia M."/>
            <person name="Davies K."/>
            <person name="Delmans M."/>
            <person name="Demura T."/>
            <person name="Dierschke T."/>
            <person name="Dolan L."/>
            <person name="Dorantes-Acosta A."/>
            <person name="Eklund D."/>
            <person name="Florent S."/>
            <person name="Flores-Sandoval E."/>
            <person name="Fujiyama A."/>
            <person name="Fukuzawa H."/>
            <person name="Galik B."/>
            <person name="Grimanelli D."/>
            <person name="Grimwood J."/>
            <person name="Grossniklaus U."/>
            <person name="Hamada T."/>
            <person name="Haseloff J."/>
            <person name="Hetherington A."/>
            <person name="Higo A."/>
            <person name="Hirakawa Y."/>
            <person name="Hundley H."/>
            <person name="Ikeda Y."/>
            <person name="Inoue K."/>
            <person name="Inoue S."/>
            <person name="Ishida S."/>
            <person name="Jia Q."/>
            <person name="Kakita M."/>
            <person name="Kanazawa T."/>
            <person name="Kawai Y."/>
            <person name="Kawashima T."/>
            <person name="Kennedy M."/>
            <person name="Kinose K."/>
            <person name="Kinoshita T."/>
            <person name="Kohara Y."/>
            <person name="Koide E."/>
            <person name="Komatsu K."/>
            <person name="Kopischke S."/>
            <person name="Kubo M."/>
            <person name="Kyozuka J."/>
            <person name="Lagercrantz U."/>
            <person name="Lin S."/>
            <person name="Lindquist E."/>
            <person name="Lipzen A."/>
            <person name="Lu C."/>
            <person name="Luna E."/>
            <person name="Martienssen R."/>
            <person name="Minamino N."/>
            <person name="Mizutani M."/>
            <person name="Mizutani M."/>
            <person name="Mochizuki N."/>
            <person name="Monte I."/>
            <person name="Mosher R."/>
            <person name="Nagasaki H."/>
            <person name="Nakagami H."/>
            <person name="Naramoto S."/>
            <person name="Nishitani K."/>
            <person name="Ohtani M."/>
            <person name="Okamoto T."/>
            <person name="Okumura M."/>
            <person name="Phillips J."/>
            <person name="Pollak B."/>
            <person name="Reinders A."/>
            <person name="Roevekamp M."/>
            <person name="Sano R."/>
            <person name="Sawa S."/>
            <person name="Schmid M."/>
            <person name="Shirakawa M."/>
            <person name="Solano R."/>
            <person name="Spunde A."/>
            <person name="Suetsugu N."/>
            <person name="Sugano S."/>
            <person name="Sugiyama A."/>
            <person name="Sun R."/>
            <person name="Suzuki Y."/>
            <person name="Takenaka M."/>
            <person name="Takezawa D."/>
            <person name="Tomogane H."/>
            <person name="Tsuzuki M."/>
            <person name="Ueda T."/>
            <person name="Umeda M."/>
            <person name="Ward J."/>
            <person name="Watanabe Y."/>
            <person name="Yazaki K."/>
            <person name="Yokoyama R."/>
            <person name="Yoshitake Y."/>
            <person name="Yotsui I."/>
            <person name="Zachgo S."/>
            <person name="Schmutz J."/>
        </authorList>
    </citation>
    <scope>NUCLEOTIDE SEQUENCE [LARGE SCALE GENOMIC DNA]</scope>
    <source>
        <strain evidence="3">cv. B-3</strain>
    </source>
</reference>
<evidence type="ECO:0000313" key="2">
    <source>
        <dbReference type="EMBL" id="RID58717.1"/>
    </source>
</evidence>
<dbReference type="InterPro" id="IPR040256">
    <property type="entry name" value="At4g02000-like"/>
</dbReference>
<dbReference type="Proteomes" id="UP000264353">
    <property type="component" value="Chromosome A6"/>
</dbReference>
<evidence type="ECO:0000259" key="1">
    <source>
        <dbReference type="Pfam" id="PF14111"/>
    </source>
</evidence>
<sequence>MAKRFSAADKGKSIVGNPSVPPRIWILAPNFDPSELIKENMLALVGRLTNPKEHKMSSNLPSLAKKWNVDPSIGSDLGRDCSQFRLATEEEIQEFLKNRPYQYGRWMLIVQRWELNISQSFQSQILFWITIRGIPLHYWHEKGVRNIGLEPGELENYVVWMS</sequence>
<dbReference type="PANTHER" id="PTHR31286:SF163">
    <property type="entry name" value="ZINC KNUCKLE CX2CX4HX4C DOMAIN-CONTAINING PROTEIN"/>
    <property type="match status" value="1"/>
</dbReference>
<dbReference type="InterPro" id="IPR025558">
    <property type="entry name" value="DUF4283"/>
</dbReference>
<organism evidence="2 3">
    <name type="scientific">Brassica campestris</name>
    <name type="common">Field mustard</name>
    <dbReference type="NCBI Taxonomy" id="3711"/>
    <lineage>
        <taxon>Eukaryota</taxon>
        <taxon>Viridiplantae</taxon>
        <taxon>Streptophyta</taxon>
        <taxon>Embryophyta</taxon>
        <taxon>Tracheophyta</taxon>
        <taxon>Spermatophyta</taxon>
        <taxon>Magnoliopsida</taxon>
        <taxon>eudicotyledons</taxon>
        <taxon>Gunneridae</taxon>
        <taxon>Pentapetalae</taxon>
        <taxon>rosids</taxon>
        <taxon>malvids</taxon>
        <taxon>Brassicales</taxon>
        <taxon>Brassicaceae</taxon>
        <taxon>Brassiceae</taxon>
        <taxon>Brassica</taxon>
    </lineage>
</organism>
<gene>
    <name evidence="2" type="ORF">BRARA_F01994</name>
</gene>